<dbReference type="InterPro" id="IPR045249">
    <property type="entry name" value="HARBI1-like"/>
</dbReference>
<evidence type="ECO:0000256" key="2">
    <source>
        <dbReference type="ARBA" id="ARBA00004123"/>
    </source>
</evidence>
<evidence type="ECO:0000259" key="8">
    <source>
        <dbReference type="Pfam" id="PF13359"/>
    </source>
</evidence>
<keyword evidence="7" id="KW-0539">Nucleus</keyword>
<evidence type="ECO:0000256" key="4">
    <source>
        <dbReference type="ARBA" id="ARBA00022722"/>
    </source>
</evidence>
<dbReference type="PANTHER" id="PTHR22930">
    <property type="match status" value="1"/>
</dbReference>
<organism evidence="9 10">
    <name type="scientific">Aplysia californica</name>
    <name type="common">California sea hare</name>
    <dbReference type="NCBI Taxonomy" id="6500"/>
    <lineage>
        <taxon>Eukaryota</taxon>
        <taxon>Metazoa</taxon>
        <taxon>Spiralia</taxon>
        <taxon>Lophotrochozoa</taxon>
        <taxon>Mollusca</taxon>
        <taxon>Gastropoda</taxon>
        <taxon>Heterobranchia</taxon>
        <taxon>Euthyneura</taxon>
        <taxon>Tectipleura</taxon>
        <taxon>Aplysiida</taxon>
        <taxon>Aplysioidea</taxon>
        <taxon>Aplysiidae</taxon>
        <taxon>Aplysia</taxon>
    </lineage>
</organism>
<gene>
    <name evidence="10" type="primary">LOC101846872</name>
</gene>
<sequence>MVVPLKEDWQLIASNFEHRWHFPHCLGVIDGKHVVIRAPRNSGSLYRNYKGTFSIVLLALVNAHLHFICIDVGSFERNSDGEIISHSNFGKLLAADSLDLPEDSSLPGAPHLGPMPYVFVGDEAFPLKKHIRPFPGKTCPIQQQIFNYRLSRARRVVENVFGLLAERWRIFHTKIDARPRLVVDITKAACVLHNMLQSQSTPIEVMSLLEEQKGSDRPQHFLHIQSGAKELGIRQWN</sequence>
<comment type="cofactor">
    <cofactor evidence="1">
        <name>a divalent metal cation</name>
        <dbReference type="ChEBI" id="CHEBI:60240"/>
    </cofactor>
</comment>
<evidence type="ECO:0000256" key="7">
    <source>
        <dbReference type="ARBA" id="ARBA00023242"/>
    </source>
</evidence>
<dbReference type="GeneID" id="101846872"/>
<proteinExistence type="inferred from homology"/>
<dbReference type="Proteomes" id="UP000694888">
    <property type="component" value="Unplaced"/>
</dbReference>
<evidence type="ECO:0000313" key="9">
    <source>
        <dbReference type="Proteomes" id="UP000694888"/>
    </source>
</evidence>
<comment type="subcellular location">
    <subcellularLocation>
        <location evidence="2">Nucleus</location>
    </subcellularLocation>
</comment>
<keyword evidence="5" id="KW-0479">Metal-binding</keyword>
<evidence type="ECO:0000256" key="5">
    <source>
        <dbReference type="ARBA" id="ARBA00022723"/>
    </source>
</evidence>
<keyword evidence="4" id="KW-0540">Nuclease</keyword>
<accession>A0ABM0JJR5</accession>
<dbReference type="RefSeq" id="XP_005095288.1">
    <property type="nucleotide sequence ID" value="XM_005095231.1"/>
</dbReference>
<reference evidence="10" key="1">
    <citation type="submission" date="2025-08" db="UniProtKB">
        <authorList>
            <consortium name="RefSeq"/>
        </authorList>
    </citation>
    <scope>IDENTIFICATION</scope>
</reference>
<evidence type="ECO:0000256" key="3">
    <source>
        <dbReference type="ARBA" id="ARBA00006958"/>
    </source>
</evidence>
<evidence type="ECO:0000256" key="6">
    <source>
        <dbReference type="ARBA" id="ARBA00022801"/>
    </source>
</evidence>
<protein>
    <submittedName>
        <fullName evidence="10">Uncharacterized protein LOC101846872</fullName>
    </submittedName>
</protein>
<dbReference type="InterPro" id="IPR027806">
    <property type="entry name" value="HARBI1_dom"/>
</dbReference>
<comment type="similarity">
    <text evidence="3">Belongs to the HARBI1 family.</text>
</comment>
<feature type="domain" description="DDE Tnp4" evidence="8">
    <location>
        <begin position="29"/>
        <end position="194"/>
    </location>
</feature>
<keyword evidence="9" id="KW-1185">Reference proteome</keyword>
<keyword evidence="6" id="KW-0378">Hydrolase</keyword>
<dbReference type="Pfam" id="PF13359">
    <property type="entry name" value="DDE_Tnp_4"/>
    <property type="match status" value="1"/>
</dbReference>
<evidence type="ECO:0000313" key="10">
    <source>
        <dbReference type="RefSeq" id="XP_005095288.1"/>
    </source>
</evidence>
<name>A0ABM0JJR5_APLCA</name>
<dbReference type="PANTHER" id="PTHR22930:SF269">
    <property type="entry name" value="NUCLEASE HARBI1-LIKE PROTEIN"/>
    <property type="match status" value="1"/>
</dbReference>
<evidence type="ECO:0000256" key="1">
    <source>
        <dbReference type="ARBA" id="ARBA00001968"/>
    </source>
</evidence>